<evidence type="ECO:0000313" key="2">
    <source>
        <dbReference type="EMBL" id="KAF6204020.1"/>
    </source>
</evidence>
<gene>
    <name evidence="2" type="ORF">GE061_002359</name>
</gene>
<sequence>MSLNNSGNSAVADEPTDNNLESTTSIYETCEDDSNPTQSSSQENSLSRGETYSSDSELEQPLPSHSTADDSKLNGDINFNLASGITY</sequence>
<dbReference type="EMBL" id="WIXP02000010">
    <property type="protein sequence ID" value="KAF6204020.1"/>
    <property type="molecule type" value="Genomic_DNA"/>
</dbReference>
<accession>A0A8S9X4I8</accession>
<name>A0A8S9X4I8_APOLU</name>
<evidence type="ECO:0000313" key="3">
    <source>
        <dbReference type="Proteomes" id="UP000466442"/>
    </source>
</evidence>
<feature type="compositionally biased region" description="Polar residues" evidence="1">
    <location>
        <begin position="17"/>
        <end position="27"/>
    </location>
</feature>
<reference evidence="2" key="1">
    <citation type="journal article" date="2021" name="Mol. Ecol. Resour.">
        <title>Apolygus lucorum genome provides insights into omnivorousness and mesophyll feeding.</title>
        <authorList>
            <person name="Liu Y."/>
            <person name="Liu H."/>
            <person name="Wang H."/>
            <person name="Huang T."/>
            <person name="Liu B."/>
            <person name="Yang B."/>
            <person name="Yin L."/>
            <person name="Li B."/>
            <person name="Zhang Y."/>
            <person name="Zhang S."/>
            <person name="Jiang F."/>
            <person name="Zhang X."/>
            <person name="Ren Y."/>
            <person name="Wang B."/>
            <person name="Wang S."/>
            <person name="Lu Y."/>
            <person name="Wu K."/>
            <person name="Fan W."/>
            <person name="Wang G."/>
        </authorList>
    </citation>
    <scope>NUCLEOTIDE SEQUENCE</scope>
    <source>
        <strain evidence="2">12Hb</strain>
    </source>
</reference>
<keyword evidence="3" id="KW-1185">Reference proteome</keyword>
<comment type="caution">
    <text evidence="2">The sequence shown here is derived from an EMBL/GenBank/DDBJ whole genome shotgun (WGS) entry which is preliminary data.</text>
</comment>
<proteinExistence type="predicted"/>
<feature type="compositionally biased region" description="Polar residues" evidence="1">
    <location>
        <begin position="35"/>
        <end position="55"/>
    </location>
</feature>
<evidence type="ECO:0000256" key="1">
    <source>
        <dbReference type="SAM" id="MobiDB-lite"/>
    </source>
</evidence>
<feature type="region of interest" description="Disordered" evidence="1">
    <location>
        <begin position="1"/>
        <end position="77"/>
    </location>
</feature>
<organism evidence="2 3">
    <name type="scientific">Apolygus lucorum</name>
    <name type="common">Small green plant bug</name>
    <name type="synonym">Lygocoris lucorum</name>
    <dbReference type="NCBI Taxonomy" id="248454"/>
    <lineage>
        <taxon>Eukaryota</taxon>
        <taxon>Metazoa</taxon>
        <taxon>Ecdysozoa</taxon>
        <taxon>Arthropoda</taxon>
        <taxon>Hexapoda</taxon>
        <taxon>Insecta</taxon>
        <taxon>Pterygota</taxon>
        <taxon>Neoptera</taxon>
        <taxon>Paraneoptera</taxon>
        <taxon>Hemiptera</taxon>
        <taxon>Heteroptera</taxon>
        <taxon>Panheteroptera</taxon>
        <taxon>Cimicomorpha</taxon>
        <taxon>Miridae</taxon>
        <taxon>Mirini</taxon>
        <taxon>Apolygus</taxon>
    </lineage>
</organism>
<protein>
    <submittedName>
        <fullName evidence="2">Uncharacterized protein</fullName>
    </submittedName>
</protein>
<dbReference type="AlphaFoldDB" id="A0A8S9X4I8"/>
<dbReference type="Proteomes" id="UP000466442">
    <property type="component" value="Unassembled WGS sequence"/>
</dbReference>